<dbReference type="Gene3D" id="1.10.10.10">
    <property type="entry name" value="Winged helix-like DNA-binding domain superfamily/Winged helix DNA-binding domain"/>
    <property type="match status" value="1"/>
</dbReference>
<dbReference type="GO" id="GO:0003700">
    <property type="term" value="F:DNA-binding transcription factor activity"/>
    <property type="evidence" value="ECO:0007669"/>
    <property type="project" value="InterPro"/>
</dbReference>
<dbReference type="InterPro" id="IPR036388">
    <property type="entry name" value="WH-like_DNA-bd_sf"/>
</dbReference>
<reference evidence="7" key="1">
    <citation type="submission" date="2016-08" db="EMBL/GenBank/DDBJ databases">
        <authorList>
            <person name="Merda D."/>
            <person name="Briand M."/>
            <person name="Taghouti G."/>
            <person name="Carrere S."/>
            <person name="Gouzy J."/>
            <person name="Portier P."/>
            <person name="Jacques M.-A."/>
            <person name="Fischer-Le Saux M."/>
        </authorList>
    </citation>
    <scope>NUCLEOTIDE SEQUENCE [LARGE SCALE GENOMIC DNA]</scope>
    <source>
        <strain evidence="7">CFBP1156</strain>
    </source>
</reference>
<dbReference type="GO" id="GO:0043565">
    <property type="term" value="F:sequence-specific DNA binding"/>
    <property type="evidence" value="ECO:0007669"/>
    <property type="project" value="TreeGrafter"/>
</dbReference>
<organism evidence="6 7">
    <name type="scientific">Xanthomonas hyacinthi</name>
    <dbReference type="NCBI Taxonomy" id="56455"/>
    <lineage>
        <taxon>Bacteria</taxon>
        <taxon>Pseudomonadati</taxon>
        <taxon>Pseudomonadota</taxon>
        <taxon>Gammaproteobacteria</taxon>
        <taxon>Lysobacterales</taxon>
        <taxon>Lysobacteraceae</taxon>
        <taxon>Xanthomonas</taxon>
    </lineage>
</organism>
<dbReference type="InterPro" id="IPR005119">
    <property type="entry name" value="LysR_subst-bd"/>
</dbReference>
<dbReference type="FunFam" id="1.10.10.10:FF:000001">
    <property type="entry name" value="LysR family transcriptional regulator"/>
    <property type="match status" value="1"/>
</dbReference>
<dbReference type="PANTHER" id="PTHR30537">
    <property type="entry name" value="HTH-TYPE TRANSCRIPTIONAL REGULATOR"/>
    <property type="match status" value="1"/>
</dbReference>
<sequence>MDNRVGEMRVFLGVIDAGSFSAAARLLQMTPSTVSKLVARIERRLGVRLIERSTRHLAPTAEGRLYYERAQALLAELDDIDQTLAQGADCASGIVRVNAPIAFATLALAPLLPAFWRSHPGVVVDLSASDQLTDLYLDRTDVAFRVGRLNDSALHARTIATIPRRIVAAPAYLERHGVPRTPEDLAAHNCLDFNFRRVVPQWPGQAGSSLLANNGETLRQLAVAGVGLARLGDYHVRADLAAGRLVEVLAGAGISDQEQINALYRGGPRMPQRVRAFLDFMVPRLQDYLAMPL</sequence>
<evidence type="ECO:0000259" key="5">
    <source>
        <dbReference type="PROSITE" id="PS50931"/>
    </source>
</evidence>
<evidence type="ECO:0000256" key="1">
    <source>
        <dbReference type="ARBA" id="ARBA00009437"/>
    </source>
</evidence>
<dbReference type="Pfam" id="PF00126">
    <property type="entry name" value="HTH_1"/>
    <property type="match status" value="1"/>
</dbReference>
<dbReference type="OrthoDB" id="9810065at2"/>
<dbReference type="Gene3D" id="3.40.190.290">
    <property type="match status" value="1"/>
</dbReference>
<evidence type="ECO:0000256" key="3">
    <source>
        <dbReference type="ARBA" id="ARBA00023125"/>
    </source>
</evidence>
<dbReference type="InterPro" id="IPR000847">
    <property type="entry name" value="LysR_HTH_N"/>
</dbReference>
<evidence type="ECO:0000256" key="4">
    <source>
        <dbReference type="ARBA" id="ARBA00023163"/>
    </source>
</evidence>
<dbReference type="RefSeq" id="WP_104558060.1">
    <property type="nucleotide sequence ID" value="NZ_CP043476.1"/>
</dbReference>
<dbReference type="PANTHER" id="PTHR30537:SF71">
    <property type="entry name" value="TRANSCRIPTIONAL REGULATORY PROTEIN"/>
    <property type="match status" value="1"/>
</dbReference>
<dbReference type="Pfam" id="PF03466">
    <property type="entry name" value="LysR_substrate"/>
    <property type="match status" value="1"/>
</dbReference>
<comment type="caution">
    <text evidence="6">The sequence shown here is derived from an EMBL/GenBank/DDBJ whole genome shotgun (WGS) entry which is preliminary data.</text>
</comment>
<dbReference type="SUPFAM" id="SSF46785">
    <property type="entry name" value="Winged helix' DNA-binding domain"/>
    <property type="match status" value="1"/>
</dbReference>
<accession>A0A2S7F245</accession>
<dbReference type="InterPro" id="IPR036390">
    <property type="entry name" value="WH_DNA-bd_sf"/>
</dbReference>
<keyword evidence="4" id="KW-0804">Transcription</keyword>
<dbReference type="SUPFAM" id="SSF53850">
    <property type="entry name" value="Periplasmic binding protein-like II"/>
    <property type="match status" value="1"/>
</dbReference>
<keyword evidence="2" id="KW-0805">Transcription regulation</keyword>
<dbReference type="GO" id="GO:0006351">
    <property type="term" value="P:DNA-templated transcription"/>
    <property type="evidence" value="ECO:0007669"/>
    <property type="project" value="TreeGrafter"/>
</dbReference>
<keyword evidence="7" id="KW-1185">Reference proteome</keyword>
<dbReference type="Proteomes" id="UP000238261">
    <property type="component" value="Unassembled WGS sequence"/>
</dbReference>
<evidence type="ECO:0000256" key="2">
    <source>
        <dbReference type="ARBA" id="ARBA00023015"/>
    </source>
</evidence>
<dbReference type="InterPro" id="IPR058163">
    <property type="entry name" value="LysR-type_TF_proteobact-type"/>
</dbReference>
<feature type="domain" description="HTH lysR-type" evidence="5">
    <location>
        <begin position="1"/>
        <end position="60"/>
    </location>
</feature>
<comment type="similarity">
    <text evidence="1">Belongs to the LysR transcriptional regulatory family.</text>
</comment>
<dbReference type="PROSITE" id="PS50931">
    <property type="entry name" value="HTH_LYSR"/>
    <property type="match status" value="1"/>
</dbReference>
<protein>
    <submittedName>
        <fullName evidence="6">LysR family transcriptional regulator</fullName>
    </submittedName>
</protein>
<gene>
    <name evidence="6" type="ORF">XhyaCFBP1156_04070</name>
</gene>
<keyword evidence="3" id="KW-0238">DNA-binding</keyword>
<name>A0A2S7F245_9XANT</name>
<evidence type="ECO:0000313" key="6">
    <source>
        <dbReference type="EMBL" id="PPU99443.1"/>
    </source>
</evidence>
<dbReference type="AlphaFoldDB" id="A0A2S7F245"/>
<evidence type="ECO:0000313" key="7">
    <source>
        <dbReference type="Proteomes" id="UP000238261"/>
    </source>
</evidence>
<proteinExistence type="inferred from homology"/>
<dbReference type="EMBL" id="MDEG01000002">
    <property type="protein sequence ID" value="PPU99443.1"/>
    <property type="molecule type" value="Genomic_DNA"/>
</dbReference>